<sequence>MSSRPTDFSRPFLLSKAHVRPVSRARGKPARDQMHQIDTLARQGSERCQRDTLRDDTMARLSRPHFLALTRLELGQLKTLDRRGQLPFAIDQAQGRGYEAAEAFLTLMAQELAEGHALSVTRAANIAASLADALSEAWPAVVETGRVLAAGTDTPPNEILAGRAEAAYPAPPLPICGTIVDIAENLASAGFKPRRLIVTSASTVMAVLIQRAQALGVELPAEFWTAPLKCRPRPAPLTAEDVAKLLQETKR</sequence>
<dbReference type="KEGG" id="mrd:Mrad2831_6522"/>
<dbReference type="HOGENOM" id="CLU_1106147_0_0_5"/>
<dbReference type="AlphaFoldDB" id="B1MAA9"/>
<name>B1MAA9_METRJ</name>
<evidence type="ECO:0000313" key="2">
    <source>
        <dbReference type="Proteomes" id="UP000006589"/>
    </source>
</evidence>
<dbReference type="Proteomes" id="UP000006589">
    <property type="component" value="Plasmid pMRAD08"/>
</dbReference>
<accession>B1MAA9</accession>
<protein>
    <submittedName>
        <fullName evidence="1">Uncharacterized protein</fullName>
    </submittedName>
</protein>
<evidence type="ECO:0000313" key="1">
    <source>
        <dbReference type="EMBL" id="ACB28434.1"/>
    </source>
</evidence>
<organism evidence="1 2">
    <name type="scientific">Methylobacterium radiotolerans (strain ATCC 27329 / DSM 1819 / JCM 2831 / NBRC 15690 / NCIMB 10815 / 0-1)</name>
    <dbReference type="NCBI Taxonomy" id="426355"/>
    <lineage>
        <taxon>Bacteria</taxon>
        <taxon>Pseudomonadati</taxon>
        <taxon>Pseudomonadota</taxon>
        <taxon>Alphaproteobacteria</taxon>
        <taxon>Hyphomicrobiales</taxon>
        <taxon>Methylobacteriaceae</taxon>
        <taxon>Methylobacterium</taxon>
    </lineage>
</organism>
<proteinExistence type="predicted"/>
<gene>
    <name evidence="1" type="ordered locus">Mrad2831_6522</name>
</gene>
<geneLocation type="plasmid" evidence="1 2">
    <name>pMRAD08</name>
</geneLocation>
<keyword evidence="1" id="KW-0614">Plasmid</keyword>
<dbReference type="EMBL" id="CP001009">
    <property type="protein sequence ID" value="ACB28434.1"/>
    <property type="molecule type" value="Genomic_DNA"/>
</dbReference>
<reference evidence="1 2" key="1">
    <citation type="submission" date="2008-03" db="EMBL/GenBank/DDBJ databases">
        <title>Complete sequence of plasmid8 of Methylobacterium radiotolerans JCM 2831.</title>
        <authorList>
            <consortium name="US DOE Joint Genome Institute"/>
            <person name="Copeland A."/>
            <person name="Lucas S."/>
            <person name="Lapidus A."/>
            <person name="Glavina del Rio T."/>
            <person name="Dalin E."/>
            <person name="Tice H."/>
            <person name="Bruce D."/>
            <person name="Goodwin L."/>
            <person name="Pitluck S."/>
            <person name="Kiss H."/>
            <person name="Brettin T."/>
            <person name="Detter J.C."/>
            <person name="Han C."/>
            <person name="Kuske C.R."/>
            <person name="Schmutz J."/>
            <person name="Larimer F."/>
            <person name="Land M."/>
            <person name="Hauser L."/>
            <person name="Kyrpides N."/>
            <person name="Mikhailova N."/>
            <person name="Marx C.J."/>
            <person name="Richardson P."/>
        </authorList>
    </citation>
    <scope>NUCLEOTIDE SEQUENCE [LARGE SCALE GENOMIC DNA]</scope>
    <source>
        <strain evidence="2">ATCC 27329 / DSM 1819 / JCM 2831 / NBRC 15690 / NCIMB 10815 / 0-1</strain>
        <plasmid evidence="2">Plasmid pMRAD08</plasmid>
    </source>
</reference>